<gene>
    <name evidence="5" type="ORF">ANANG_G00261060</name>
</gene>
<dbReference type="Pfam" id="PF00017">
    <property type="entry name" value="SH2"/>
    <property type="match status" value="1"/>
</dbReference>
<keyword evidence="1 2" id="KW-0727">SH2 domain</keyword>
<dbReference type="PROSITE" id="PS50001">
    <property type="entry name" value="SH2"/>
    <property type="match status" value="1"/>
</dbReference>
<dbReference type="PRINTS" id="PR00401">
    <property type="entry name" value="SH2DOMAIN"/>
</dbReference>
<evidence type="ECO:0000313" key="6">
    <source>
        <dbReference type="Proteomes" id="UP001044222"/>
    </source>
</evidence>
<dbReference type="GO" id="GO:0005737">
    <property type="term" value="C:cytoplasm"/>
    <property type="evidence" value="ECO:0007669"/>
    <property type="project" value="TreeGrafter"/>
</dbReference>
<dbReference type="EMBL" id="JAFIRN010000015">
    <property type="protein sequence ID" value="KAG5834395.1"/>
    <property type="molecule type" value="Genomic_DNA"/>
</dbReference>
<keyword evidence="6" id="KW-1185">Reference proteome</keyword>
<feature type="region of interest" description="Disordered" evidence="3">
    <location>
        <begin position="201"/>
        <end position="235"/>
    </location>
</feature>
<evidence type="ECO:0000313" key="5">
    <source>
        <dbReference type="EMBL" id="KAG5834395.1"/>
    </source>
</evidence>
<dbReference type="InterPro" id="IPR036860">
    <property type="entry name" value="SH2_dom_sf"/>
</dbReference>
<feature type="compositionally biased region" description="Basic and acidic residues" evidence="3">
    <location>
        <begin position="152"/>
        <end position="172"/>
    </location>
</feature>
<evidence type="ECO:0000259" key="4">
    <source>
        <dbReference type="PROSITE" id="PS50001"/>
    </source>
</evidence>
<organism evidence="5 6">
    <name type="scientific">Anguilla anguilla</name>
    <name type="common">European freshwater eel</name>
    <name type="synonym">Muraena anguilla</name>
    <dbReference type="NCBI Taxonomy" id="7936"/>
    <lineage>
        <taxon>Eukaryota</taxon>
        <taxon>Metazoa</taxon>
        <taxon>Chordata</taxon>
        <taxon>Craniata</taxon>
        <taxon>Vertebrata</taxon>
        <taxon>Euteleostomi</taxon>
        <taxon>Actinopterygii</taxon>
        <taxon>Neopterygii</taxon>
        <taxon>Teleostei</taxon>
        <taxon>Anguilliformes</taxon>
        <taxon>Anguillidae</taxon>
        <taxon>Anguilla</taxon>
    </lineage>
</organism>
<evidence type="ECO:0000256" key="1">
    <source>
        <dbReference type="ARBA" id="ARBA00022999"/>
    </source>
</evidence>
<accession>A0A9D3LNV4</accession>
<evidence type="ECO:0000256" key="2">
    <source>
        <dbReference type="PROSITE-ProRule" id="PRU00191"/>
    </source>
</evidence>
<feature type="compositionally biased region" description="Low complexity" evidence="3">
    <location>
        <begin position="142"/>
        <end position="151"/>
    </location>
</feature>
<feature type="compositionally biased region" description="Basic and acidic residues" evidence="3">
    <location>
        <begin position="209"/>
        <end position="233"/>
    </location>
</feature>
<dbReference type="SMART" id="SM00252">
    <property type="entry name" value="SH2"/>
    <property type="match status" value="1"/>
</dbReference>
<feature type="domain" description="SH2" evidence="4">
    <location>
        <begin position="318"/>
        <end position="409"/>
    </location>
</feature>
<dbReference type="InterPro" id="IPR000980">
    <property type="entry name" value="SH2"/>
</dbReference>
<proteinExistence type="predicted"/>
<name>A0A9D3LNV4_ANGAN</name>
<comment type="caution">
    <text evidence="5">The sequence shown here is derived from an EMBL/GenBank/DDBJ whole genome shotgun (WGS) entry which is preliminary data.</text>
</comment>
<dbReference type="Gene3D" id="3.30.505.10">
    <property type="entry name" value="SH2 domain"/>
    <property type="match status" value="1"/>
</dbReference>
<dbReference type="Proteomes" id="UP001044222">
    <property type="component" value="Chromosome 15"/>
</dbReference>
<dbReference type="SUPFAM" id="SSF55550">
    <property type="entry name" value="SH2 domain"/>
    <property type="match status" value="1"/>
</dbReference>
<dbReference type="PANTHER" id="PTHR14388:SF5">
    <property type="entry name" value="SH2 DOMAIN-CONTAINING PROTEIN 4A"/>
    <property type="match status" value="1"/>
</dbReference>
<protein>
    <recommendedName>
        <fullName evidence="4">SH2 domain-containing protein</fullName>
    </recommendedName>
</protein>
<dbReference type="PANTHER" id="PTHR14388">
    <property type="entry name" value="T CELL-SPECIFIC ADAPTER PROTEIN TSAD"/>
    <property type="match status" value="1"/>
</dbReference>
<dbReference type="AlphaFoldDB" id="A0A9D3LNV4"/>
<reference evidence="5" key="1">
    <citation type="submission" date="2021-01" db="EMBL/GenBank/DDBJ databases">
        <title>A chromosome-scale assembly of European eel, Anguilla anguilla.</title>
        <authorList>
            <person name="Henkel C."/>
            <person name="Jong-Raadsen S.A."/>
            <person name="Dufour S."/>
            <person name="Weltzien F.-A."/>
            <person name="Palstra A.P."/>
            <person name="Pelster B."/>
            <person name="Spaink H.P."/>
            <person name="Van Den Thillart G.E."/>
            <person name="Jansen H."/>
            <person name="Zahm M."/>
            <person name="Klopp C."/>
            <person name="Cedric C."/>
            <person name="Louis A."/>
            <person name="Berthelot C."/>
            <person name="Parey E."/>
            <person name="Roest Crollius H."/>
            <person name="Montfort J."/>
            <person name="Robinson-Rechavi M."/>
            <person name="Bucao C."/>
            <person name="Bouchez O."/>
            <person name="Gislard M."/>
            <person name="Lluch J."/>
            <person name="Milhes M."/>
            <person name="Lampietro C."/>
            <person name="Lopez Roques C."/>
            <person name="Donnadieu C."/>
            <person name="Braasch I."/>
            <person name="Desvignes T."/>
            <person name="Postlethwait J."/>
            <person name="Bobe J."/>
            <person name="Guiguen Y."/>
            <person name="Dirks R."/>
        </authorList>
    </citation>
    <scope>NUCLEOTIDE SEQUENCE</scope>
    <source>
        <strain evidence="5">Tag_6206</strain>
        <tissue evidence="5">Liver</tissue>
    </source>
</reference>
<sequence>MLQQILTDMFIEPELLAELNEEQKQTLFIKMREEQVRRWKEREARLEKEEAATQRPKKATGKCISWLQGSDSDVWVWVMGEHPTDTPYEQICDEVMAERAALQAQKEAEELRAKKEEELVKRLSNIHLDGEQDSWREEEARQAQVRQAAAEEQSRREEELKRREEEERRKAEEEVRRLEEERAQQIYMDLKEVQRSVLGQEKEDPEWQETLRKSKAADLRRRSLAKQTREDHRRRSVRALEQGRVAAVSKAFGATRPALPPKPKQRTVAVNADALSRRPGVRRTLSTSSREQIVQWFREEQLPLHAGFVRDHSRIAPWFHGIITRQEAEALLSPCAPGYFLIRVSERIKGYVLSYRCREEMKHFLIDATENCYMLLGDQIKFPTLLDLVEYHEGEPITMSGGEQLLKPCGQKQGHVDYSALFT</sequence>
<feature type="region of interest" description="Disordered" evidence="3">
    <location>
        <begin position="133"/>
        <end position="172"/>
    </location>
</feature>
<evidence type="ECO:0000256" key="3">
    <source>
        <dbReference type="SAM" id="MobiDB-lite"/>
    </source>
</evidence>